<evidence type="ECO:0000313" key="5">
    <source>
        <dbReference type="Proteomes" id="UP000649829"/>
    </source>
</evidence>
<sequence length="257" mass="26169">MRPSAFALLLFAAPAHAATPSFDCSRASTPTEFAICDSDALARLDVSLADAYRAARDRPGVKDRQRAWIGERNLCGADMDCLSEQMRTRLAELTGAPRPPGGGGSGGVGGFATPSGGGTAGGPGLAIPGSGAPAIAQGADDRSGAYCPDAATGFGFAPSGDGATISYATFLSNGHSCGTGPLEATREGEAFVNRTEGCTVTVTLTDTAFRLSASPEGACQQLYCGARAVITDTEIPFTSRSPVVRDVSAWNYITDGC</sequence>
<evidence type="ECO:0000313" key="4">
    <source>
        <dbReference type="EMBL" id="GGL92508.1"/>
    </source>
</evidence>
<evidence type="ECO:0000256" key="2">
    <source>
        <dbReference type="SAM" id="SignalP"/>
    </source>
</evidence>
<evidence type="ECO:0000256" key="1">
    <source>
        <dbReference type="SAM" id="MobiDB-lite"/>
    </source>
</evidence>
<keyword evidence="5" id="KW-1185">Reference proteome</keyword>
<feature type="compositionally biased region" description="Gly residues" evidence="1">
    <location>
        <begin position="101"/>
        <end position="124"/>
    </location>
</feature>
<feature type="region of interest" description="Disordered" evidence="1">
    <location>
        <begin position="94"/>
        <end position="138"/>
    </location>
</feature>
<dbReference type="Pfam" id="PF07007">
    <property type="entry name" value="LprI"/>
    <property type="match status" value="1"/>
</dbReference>
<reference evidence="4" key="2">
    <citation type="submission" date="2020-09" db="EMBL/GenBank/DDBJ databases">
        <authorList>
            <person name="Sun Q."/>
            <person name="Zhou Y."/>
        </authorList>
    </citation>
    <scope>NUCLEOTIDE SEQUENCE</scope>
    <source>
        <strain evidence="4">CGMCC 1.6293</strain>
    </source>
</reference>
<dbReference type="InterPro" id="IPR052755">
    <property type="entry name" value="Lysozyme_Inhibitor_LprI"/>
</dbReference>
<dbReference type="EMBL" id="BMLF01000001">
    <property type="protein sequence ID" value="GGL92508.1"/>
    <property type="molecule type" value="Genomic_DNA"/>
</dbReference>
<dbReference type="AlphaFoldDB" id="A0A917SSA5"/>
<dbReference type="InterPro" id="IPR009739">
    <property type="entry name" value="LprI-like_N"/>
</dbReference>
<feature type="signal peptide" evidence="2">
    <location>
        <begin position="1"/>
        <end position="17"/>
    </location>
</feature>
<keyword evidence="2" id="KW-0732">Signal</keyword>
<dbReference type="Proteomes" id="UP000649829">
    <property type="component" value="Unassembled WGS sequence"/>
</dbReference>
<accession>A0A917SSA5</accession>
<proteinExistence type="predicted"/>
<dbReference type="GO" id="GO:0005576">
    <property type="term" value="C:extracellular region"/>
    <property type="evidence" value="ECO:0007669"/>
    <property type="project" value="TreeGrafter"/>
</dbReference>
<feature type="chain" id="PRO_5037732654" description="Lysozyme inhibitor LprI-like N-terminal domain-containing protein" evidence="2">
    <location>
        <begin position="18"/>
        <end position="257"/>
    </location>
</feature>
<name>A0A917SSA5_9RHOB</name>
<organism evidence="4 5">
    <name type="scientific">Pseudooceanicola nanhaiensis</name>
    <dbReference type="NCBI Taxonomy" id="375761"/>
    <lineage>
        <taxon>Bacteria</taxon>
        <taxon>Pseudomonadati</taxon>
        <taxon>Pseudomonadota</taxon>
        <taxon>Alphaproteobacteria</taxon>
        <taxon>Rhodobacterales</taxon>
        <taxon>Paracoccaceae</taxon>
        <taxon>Pseudooceanicola</taxon>
    </lineage>
</organism>
<dbReference type="PANTHER" id="PTHR37549">
    <property type="entry name" value="LIPOPROTEIN LPRI"/>
    <property type="match status" value="1"/>
</dbReference>
<gene>
    <name evidence="4" type="ORF">GCM10011534_13380</name>
</gene>
<dbReference type="PANTHER" id="PTHR37549:SF1">
    <property type="entry name" value="LIPOPROTEIN LPRI"/>
    <property type="match status" value="1"/>
</dbReference>
<dbReference type="RefSeq" id="WP_051630380.1">
    <property type="nucleotide sequence ID" value="NZ_BMLF01000001.1"/>
</dbReference>
<comment type="caution">
    <text evidence="4">The sequence shown here is derived from an EMBL/GenBank/DDBJ whole genome shotgun (WGS) entry which is preliminary data.</text>
</comment>
<protein>
    <recommendedName>
        <fullName evidence="3">Lysozyme inhibitor LprI-like N-terminal domain-containing protein</fullName>
    </recommendedName>
</protein>
<reference evidence="4" key="1">
    <citation type="journal article" date="2014" name="Int. J. Syst. Evol. Microbiol.">
        <title>Complete genome sequence of Corynebacterium casei LMG S-19264T (=DSM 44701T), isolated from a smear-ripened cheese.</title>
        <authorList>
            <consortium name="US DOE Joint Genome Institute (JGI-PGF)"/>
            <person name="Walter F."/>
            <person name="Albersmeier A."/>
            <person name="Kalinowski J."/>
            <person name="Ruckert C."/>
        </authorList>
    </citation>
    <scope>NUCLEOTIDE SEQUENCE</scope>
    <source>
        <strain evidence="4">CGMCC 1.6293</strain>
    </source>
</reference>
<evidence type="ECO:0000259" key="3">
    <source>
        <dbReference type="Pfam" id="PF07007"/>
    </source>
</evidence>
<feature type="domain" description="Lysozyme inhibitor LprI-like N-terminal" evidence="3">
    <location>
        <begin position="24"/>
        <end position="93"/>
    </location>
</feature>